<dbReference type="SUPFAM" id="SSF48019">
    <property type="entry name" value="post-AAA+ oligomerization domain-like"/>
    <property type="match status" value="1"/>
</dbReference>
<keyword evidence="1" id="KW-0547">Nucleotide-binding</keyword>
<dbReference type="Pfam" id="PF16193">
    <property type="entry name" value="AAA_assoc_2"/>
    <property type="match status" value="1"/>
</dbReference>
<proteinExistence type="predicted"/>
<dbReference type="InParanoid" id="A0A067N3F6"/>
<evidence type="ECO:0000256" key="1">
    <source>
        <dbReference type="ARBA" id="ARBA00022741"/>
    </source>
</evidence>
<dbReference type="SUPFAM" id="SSF52540">
    <property type="entry name" value="P-loop containing nucleoside triphosphate hydrolases"/>
    <property type="match status" value="1"/>
</dbReference>
<dbReference type="Gene3D" id="1.10.8.60">
    <property type="match status" value="1"/>
</dbReference>
<evidence type="ECO:0000256" key="2">
    <source>
        <dbReference type="ARBA" id="ARBA00022840"/>
    </source>
</evidence>
<dbReference type="FunFam" id="1.20.272.10:FF:000001">
    <property type="entry name" value="Putative AAA family ATPase"/>
    <property type="match status" value="1"/>
</dbReference>
<dbReference type="InterPro" id="IPR051314">
    <property type="entry name" value="AAA_ATPase_RarA/MGS1/WRNIP1"/>
</dbReference>
<dbReference type="EMBL" id="KL198021">
    <property type="protein sequence ID" value="KDQ18291.1"/>
    <property type="molecule type" value="Genomic_DNA"/>
</dbReference>
<dbReference type="InterPro" id="IPR003959">
    <property type="entry name" value="ATPase_AAA_core"/>
</dbReference>
<gene>
    <name evidence="6" type="ORF">BOTBODRAFT_52363</name>
</gene>
<evidence type="ECO:0000259" key="4">
    <source>
        <dbReference type="Pfam" id="PF12002"/>
    </source>
</evidence>
<dbReference type="HOGENOM" id="CLU_017985_3_2_1"/>
<feature type="domain" description="MgsA AAA+ ATPase C-terminal" evidence="4">
    <location>
        <begin position="185"/>
        <end position="273"/>
    </location>
</feature>
<dbReference type="GO" id="GO:0003677">
    <property type="term" value="F:DNA binding"/>
    <property type="evidence" value="ECO:0007669"/>
    <property type="project" value="InterPro"/>
</dbReference>
<dbReference type="GO" id="GO:0016887">
    <property type="term" value="F:ATP hydrolysis activity"/>
    <property type="evidence" value="ECO:0007669"/>
    <property type="project" value="InterPro"/>
</dbReference>
<dbReference type="AlphaFoldDB" id="A0A067N3F6"/>
<dbReference type="InterPro" id="IPR008921">
    <property type="entry name" value="DNA_pol3_clamp-load_cplx_C"/>
</dbReference>
<dbReference type="GO" id="GO:0017116">
    <property type="term" value="F:single-stranded DNA helicase activity"/>
    <property type="evidence" value="ECO:0007669"/>
    <property type="project" value="TreeGrafter"/>
</dbReference>
<reference evidence="7" key="1">
    <citation type="journal article" date="2014" name="Proc. Natl. Acad. Sci. U.S.A.">
        <title>Extensive sampling of basidiomycete genomes demonstrates inadequacy of the white-rot/brown-rot paradigm for wood decay fungi.</title>
        <authorList>
            <person name="Riley R."/>
            <person name="Salamov A.A."/>
            <person name="Brown D.W."/>
            <person name="Nagy L.G."/>
            <person name="Floudas D."/>
            <person name="Held B.W."/>
            <person name="Levasseur A."/>
            <person name="Lombard V."/>
            <person name="Morin E."/>
            <person name="Otillar R."/>
            <person name="Lindquist E.A."/>
            <person name="Sun H."/>
            <person name="LaButti K.M."/>
            <person name="Schmutz J."/>
            <person name="Jabbour D."/>
            <person name="Luo H."/>
            <person name="Baker S.E."/>
            <person name="Pisabarro A.G."/>
            <person name="Walton J.D."/>
            <person name="Blanchette R.A."/>
            <person name="Henrissat B."/>
            <person name="Martin F."/>
            <person name="Cullen D."/>
            <person name="Hibbett D.S."/>
            <person name="Grigoriev I.V."/>
        </authorList>
    </citation>
    <scope>NUCLEOTIDE SEQUENCE [LARGE SCALE GENOMIC DNA]</scope>
    <source>
        <strain evidence="7">FD-172 SS1</strain>
    </source>
</reference>
<dbReference type="PANTHER" id="PTHR13779:SF7">
    <property type="entry name" value="ATPASE WRNIP1"/>
    <property type="match status" value="1"/>
</dbReference>
<keyword evidence="2" id="KW-0067">ATP-binding</keyword>
<feature type="domain" description="ATPase AAA-type core" evidence="3">
    <location>
        <begin position="9"/>
        <end position="85"/>
    </location>
</feature>
<feature type="domain" description="AAA C-terminal" evidence="5">
    <location>
        <begin position="164"/>
        <end position="184"/>
    </location>
</feature>
<accession>A0A067N3F6</accession>
<evidence type="ECO:0000313" key="7">
    <source>
        <dbReference type="Proteomes" id="UP000027195"/>
    </source>
</evidence>
<dbReference type="OrthoDB" id="10265467at2759"/>
<organism evidence="6 7">
    <name type="scientific">Botryobasidium botryosum (strain FD-172 SS1)</name>
    <dbReference type="NCBI Taxonomy" id="930990"/>
    <lineage>
        <taxon>Eukaryota</taxon>
        <taxon>Fungi</taxon>
        <taxon>Dikarya</taxon>
        <taxon>Basidiomycota</taxon>
        <taxon>Agaricomycotina</taxon>
        <taxon>Agaricomycetes</taxon>
        <taxon>Cantharellales</taxon>
        <taxon>Botryobasidiaceae</taxon>
        <taxon>Botryobasidium</taxon>
    </lineage>
</organism>
<dbReference type="Proteomes" id="UP000027195">
    <property type="component" value="Unassembled WGS sequence"/>
</dbReference>
<dbReference type="GO" id="GO:0006271">
    <property type="term" value="P:DNA strand elongation involved in DNA replication"/>
    <property type="evidence" value="ECO:0007669"/>
    <property type="project" value="UniProtKB-ARBA"/>
</dbReference>
<dbReference type="STRING" id="930990.A0A067N3F6"/>
<evidence type="ECO:0000259" key="5">
    <source>
        <dbReference type="Pfam" id="PF16193"/>
    </source>
</evidence>
<dbReference type="GO" id="GO:0005634">
    <property type="term" value="C:nucleus"/>
    <property type="evidence" value="ECO:0007669"/>
    <property type="project" value="TreeGrafter"/>
</dbReference>
<dbReference type="Pfam" id="PF00004">
    <property type="entry name" value="AAA"/>
    <property type="match status" value="1"/>
</dbReference>
<dbReference type="InterPro" id="IPR032423">
    <property type="entry name" value="AAA_assoc_2"/>
</dbReference>
<dbReference type="Gene3D" id="3.40.50.300">
    <property type="entry name" value="P-loop containing nucleotide triphosphate hydrolases"/>
    <property type="match status" value="1"/>
</dbReference>
<keyword evidence="7" id="KW-1185">Reference proteome</keyword>
<protein>
    <recommendedName>
        <fullName evidence="8">ATPase AAA-type core domain-containing protein</fullName>
    </recommendedName>
</protein>
<dbReference type="Pfam" id="PF12002">
    <property type="entry name" value="MgsA_C"/>
    <property type="match status" value="1"/>
</dbReference>
<evidence type="ECO:0008006" key="8">
    <source>
        <dbReference type="Google" id="ProtNLM"/>
    </source>
</evidence>
<dbReference type="PANTHER" id="PTHR13779">
    <property type="entry name" value="WERNER HELICASE-INTERACTING PROTEIN 1 FAMILY MEMBER"/>
    <property type="match status" value="1"/>
</dbReference>
<dbReference type="GO" id="GO:0005524">
    <property type="term" value="F:ATP binding"/>
    <property type="evidence" value="ECO:0007669"/>
    <property type="project" value="UniProtKB-KW"/>
</dbReference>
<evidence type="ECO:0000259" key="3">
    <source>
        <dbReference type="Pfam" id="PF00004"/>
    </source>
</evidence>
<evidence type="ECO:0000313" key="6">
    <source>
        <dbReference type="EMBL" id="KDQ18291.1"/>
    </source>
</evidence>
<sequence>MKECSATSSGTADVRSVLEEAKSTLNLTGQKTVLFLDEIHRFNKAQQDVFLPYLESGWIQLIGATTENPSFKLNSALLSRCRVFVLDRLTDDHISQILNRALRRVMPPNNNMQTPAPSSSPEEKLHTVTPAVLRTIISLSAGDARTALSLLEIALAASPSVGEEYDRTGDDHYDMISALHKSIRGSDGSAAMYWLARMLTAGEDPLFIARRLIVVASEDVGLANNHALPLATATYSACQTIGMPECRINLAHCVAYLAESPKSTRSYTAYKKA</sequence>
<dbReference type="InterPro" id="IPR027417">
    <property type="entry name" value="P-loop_NTPase"/>
</dbReference>
<dbReference type="GO" id="GO:0008047">
    <property type="term" value="F:enzyme activator activity"/>
    <property type="evidence" value="ECO:0007669"/>
    <property type="project" value="TreeGrafter"/>
</dbReference>
<dbReference type="FunCoup" id="A0A067N3F6">
    <property type="interactions" value="670"/>
</dbReference>
<dbReference type="GO" id="GO:0000731">
    <property type="term" value="P:DNA synthesis involved in DNA repair"/>
    <property type="evidence" value="ECO:0007669"/>
    <property type="project" value="TreeGrafter"/>
</dbReference>
<dbReference type="InterPro" id="IPR021886">
    <property type="entry name" value="MgsA_C"/>
</dbReference>
<dbReference type="Gene3D" id="1.20.272.10">
    <property type="match status" value="1"/>
</dbReference>
<dbReference type="CDD" id="cd18139">
    <property type="entry name" value="HLD_clamp_RarA"/>
    <property type="match status" value="1"/>
</dbReference>
<name>A0A067N3F6_BOTB1</name>